<feature type="transmembrane region" description="Helical" evidence="1">
    <location>
        <begin position="337"/>
        <end position="354"/>
    </location>
</feature>
<feature type="transmembrane region" description="Helical" evidence="1">
    <location>
        <begin position="203"/>
        <end position="223"/>
    </location>
</feature>
<feature type="transmembrane region" description="Helical" evidence="1">
    <location>
        <begin position="119"/>
        <end position="147"/>
    </location>
</feature>
<dbReference type="Proteomes" id="UP000662783">
    <property type="component" value="Chromosome"/>
</dbReference>
<dbReference type="EMBL" id="CP070608">
    <property type="protein sequence ID" value="QSE98573.1"/>
    <property type="molecule type" value="Genomic_DNA"/>
</dbReference>
<keyword evidence="3" id="KW-1185">Reference proteome</keyword>
<evidence type="ECO:0000256" key="1">
    <source>
        <dbReference type="SAM" id="Phobius"/>
    </source>
</evidence>
<organism evidence="2 3">
    <name type="scientific">Fulvivirga lutea</name>
    <dbReference type="NCBI Taxonomy" id="2810512"/>
    <lineage>
        <taxon>Bacteria</taxon>
        <taxon>Pseudomonadati</taxon>
        <taxon>Bacteroidota</taxon>
        <taxon>Cytophagia</taxon>
        <taxon>Cytophagales</taxon>
        <taxon>Fulvivirgaceae</taxon>
        <taxon>Fulvivirga</taxon>
    </lineage>
</organism>
<evidence type="ECO:0000313" key="2">
    <source>
        <dbReference type="EMBL" id="QSE98573.1"/>
    </source>
</evidence>
<dbReference type="AlphaFoldDB" id="A0A974WIV4"/>
<protein>
    <submittedName>
        <fullName evidence="2">Uncharacterized protein</fullName>
    </submittedName>
</protein>
<feature type="transmembrane region" description="Helical" evidence="1">
    <location>
        <begin position="283"/>
        <end position="301"/>
    </location>
</feature>
<name>A0A974WIV4_9BACT</name>
<sequence>MLSFFRINDPYRLLVIFIIMLGLRLPAMISDSILTLPELNFMLVGEKMTNGADLYSEIWDAIGPLSALVYFVIDWLFGRSQLAYQIVAFFISCFQVYIFNRFMLSSRAFSENTYVPGLIYGVLCSLSYDMLTLTPFLMGLTFILLSLEKIFSHIEVRAKRDEDILNIGLYVGLATVIYLPFSIFALGILVIFIFFTGTVGRRYALMTFGFALPMMIAGGYFYLTDRFTDFVFSFLSPFTEMDKVWYLSLKHTLILFAVPLAFLLLSLVRLIQGARLTNYQARLTQTMFVWFLFGGFFIVLSDYNVPSAYIVLIPAITFYIAHYYLAKKRGFFTEFSFLFFILLIVATNVLSYYSEYFEKFYDDSNYKVQSSNQTKIKNKRILVLDEDLRPYNTNKSATPFLSWQLAEPVFTDLNYYDNLTIIYEGIKNDPPEVIIDPDNHLTEVLNKVPYLADKYYRAFDGNYYLKN</sequence>
<proteinExistence type="predicted"/>
<keyword evidence="1" id="KW-0812">Transmembrane</keyword>
<reference evidence="2" key="1">
    <citation type="submission" date="2021-02" db="EMBL/GenBank/DDBJ databases">
        <title>Fulvivirga sp. S481 isolated from sea water.</title>
        <authorList>
            <person name="Bae S.S."/>
            <person name="Baek K."/>
        </authorList>
    </citation>
    <scope>NUCLEOTIDE SEQUENCE</scope>
    <source>
        <strain evidence="2">S481</strain>
    </source>
</reference>
<gene>
    <name evidence="2" type="ORF">JR347_05690</name>
</gene>
<feature type="transmembrane region" description="Helical" evidence="1">
    <location>
        <begin position="12"/>
        <end position="34"/>
    </location>
</feature>
<keyword evidence="1" id="KW-0472">Membrane</keyword>
<feature type="transmembrane region" description="Helical" evidence="1">
    <location>
        <begin position="167"/>
        <end position="197"/>
    </location>
</feature>
<feature type="transmembrane region" description="Helical" evidence="1">
    <location>
        <begin position="82"/>
        <end position="99"/>
    </location>
</feature>
<feature type="transmembrane region" description="Helical" evidence="1">
    <location>
        <begin position="253"/>
        <end position="271"/>
    </location>
</feature>
<dbReference type="KEGG" id="fuv:JR347_05690"/>
<keyword evidence="1" id="KW-1133">Transmembrane helix</keyword>
<dbReference type="RefSeq" id="WP_205723087.1">
    <property type="nucleotide sequence ID" value="NZ_CP070608.1"/>
</dbReference>
<accession>A0A974WIV4</accession>
<evidence type="ECO:0000313" key="3">
    <source>
        <dbReference type="Proteomes" id="UP000662783"/>
    </source>
</evidence>